<feature type="domain" description="Type ISP restriction-modification enzyme LLaBIII C-terminal specificity" evidence="1">
    <location>
        <begin position="159"/>
        <end position="395"/>
    </location>
</feature>
<protein>
    <submittedName>
        <fullName evidence="2">Possible DNA methyltransferase</fullName>
    </submittedName>
</protein>
<dbReference type="GO" id="GO:0032259">
    <property type="term" value="P:methylation"/>
    <property type="evidence" value="ECO:0007669"/>
    <property type="project" value="UniProtKB-KW"/>
</dbReference>
<accession>F2J2C4</accession>
<proteinExistence type="predicted"/>
<gene>
    <name evidence="2" type="ordered locus">SL003B_1392</name>
</gene>
<keyword evidence="2" id="KW-0808">Transferase</keyword>
<name>F2J2C4_POLGS</name>
<keyword evidence="2" id="KW-0489">Methyltransferase</keyword>
<evidence type="ECO:0000313" key="3">
    <source>
        <dbReference type="Proteomes" id="UP000008130"/>
    </source>
</evidence>
<organism evidence="2 3">
    <name type="scientific">Polymorphum gilvum (strain LMG 25793 / CGMCC 1.9160 / SL003B-26A1)</name>
    <dbReference type="NCBI Taxonomy" id="991905"/>
    <lineage>
        <taxon>Bacteria</taxon>
        <taxon>Pseudomonadati</taxon>
        <taxon>Pseudomonadota</taxon>
        <taxon>Alphaproteobacteria</taxon>
        <taxon>Rhodobacterales</taxon>
        <taxon>Paracoccaceae</taxon>
        <taxon>Polymorphum</taxon>
    </lineage>
</organism>
<evidence type="ECO:0000313" key="2">
    <source>
        <dbReference type="EMBL" id="ADZ69820.1"/>
    </source>
</evidence>
<dbReference type="RefSeq" id="WP_013652137.1">
    <property type="nucleotide sequence ID" value="NC_015259.1"/>
</dbReference>
<dbReference type="HOGENOM" id="CLU_709626_0_0_5"/>
<dbReference type="GO" id="GO:0008168">
    <property type="term" value="F:methyltransferase activity"/>
    <property type="evidence" value="ECO:0007669"/>
    <property type="project" value="UniProtKB-KW"/>
</dbReference>
<dbReference type="PATRIC" id="fig|991905.3.peg.1432"/>
<sequence length="444" mass="47955">MPKPTLEDIVAAFGESARAKLSNPAISGSPEDQLRGPLEILIEAGLAPLAVPHSGGVRLVGETSLADIKTRPDYAVTVGKALVGFIEVKAPGKGADPRRFNDPHDKEQWSKLKSLPNLIYTDGNAFSLWRDGKLEGSIVRLGGDVETAGRKLTALDAHSPTSGPAITITDLIPDLHHYKGSFGGRVMPLFRDAGASRSNIRPEVLAFLADAYGQEVTPADVMAYLAATLAHPAFTERFRDDLVQPGLRVPLTADATLFFEAVALGREVIWLHCYGERFADPAAGRPKGPPRLSPEEAPRIPADGAIPGAPEPLPDTIDYDAASRRLIVGKGHIDNVPPEAWAYEVSGKQVLRQWFSYRKRDRTRPIIGDRRPPSPLDRIQPDHWLADYTSDLMNLLHVLGRLAKLEPRQADLLGRILEKPLIGIEAVGAAGDNTADSPVTAADA</sequence>
<dbReference type="InterPro" id="IPR041635">
    <property type="entry name" value="Type_ISP_LLaBIII_C"/>
</dbReference>
<dbReference type="Pfam" id="PF18135">
    <property type="entry name" value="Type_ISP_C"/>
    <property type="match status" value="1"/>
</dbReference>
<dbReference type="STRING" id="991905.SL003B_1392"/>
<reference evidence="2 3" key="1">
    <citation type="journal article" date="2011" name="J. Bacteriol.">
        <title>Complete genome sequence of Polymorphum gilvum SL003B-26A1T, a crude oil-degrading bacterium from oil-polluted saline soil.</title>
        <authorList>
            <person name="Li S.G."/>
            <person name="Tang Y.Q."/>
            <person name="Nie Y."/>
            <person name="Cai M."/>
            <person name="Wu X.L."/>
        </authorList>
    </citation>
    <scope>NUCLEOTIDE SEQUENCE [LARGE SCALE GENOMIC DNA]</scope>
    <source>
        <strain evidence="3">LMG 25793 / CGMCC 1.9160 / SL003B-26A1</strain>
    </source>
</reference>
<dbReference type="eggNOG" id="COG0286">
    <property type="taxonomic scope" value="Bacteria"/>
</dbReference>
<dbReference type="AlphaFoldDB" id="F2J2C4"/>
<dbReference type="EMBL" id="CP002568">
    <property type="protein sequence ID" value="ADZ69820.1"/>
    <property type="molecule type" value="Genomic_DNA"/>
</dbReference>
<evidence type="ECO:0000259" key="1">
    <source>
        <dbReference type="Pfam" id="PF18135"/>
    </source>
</evidence>
<dbReference type="KEGG" id="pgv:SL003B_1392"/>
<dbReference type="Proteomes" id="UP000008130">
    <property type="component" value="Chromosome"/>
</dbReference>
<dbReference type="REBASE" id="33915">
    <property type="entry name" value="Pgi3ORF1392P"/>
</dbReference>
<keyword evidence="3" id="KW-1185">Reference proteome</keyword>